<proteinExistence type="predicted"/>
<evidence type="ECO:0000313" key="4">
    <source>
        <dbReference type="Proteomes" id="UP000092445"/>
    </source>
</evidence>
<keyword evidence="4" id="KW-1185">Reference proteome</keyword>
<organism evidence="3 4">
    <name type="scientific">Glossina pallidipes</name>
    <name type="common">Tsetse fly</name>
    <dbReference type="NCBI Taxonomy" id="7398"/>
    <lineage>
        <taxon>Eukaryota</taxon>
        <taxon>Metazoa</taxon>
        <taxon>Ecdysozoa</taxon>
        <taxon>Arthropoda</taxon>
        <taxon>Hexapoda</taxon>
        <taxon>Insecta</taxon>
        <taxon>Pterygota</taxon>
        <taxon>Neoptera</taxon>
        <taxon>Endopterygota</taxon>
        <taxon>Diptera</taxon>
        <taxon>Brachycera</taxon>
        <taxon>Muscomorpha</taxon>
        <taxon>Hippoboscoidea</taxon>
        <taxon>Glossinidae</taxon>
        <taxon>Glossina</taxon>
    </lineage>
</organism>
<reference evidence="4" key="1">
    <citation type="submission" date="2014-03" db="EMBL/GenBank/DDBJ databases">
        <authorList>
            <person name="Aksoy S."/>
            <person name="Warren W."/>
            <person name="Wilson R.K."/>
        </authorList>
    </citation>
    <scope>NUCLEOTIDE SEQUENCE [LARGE SCALE GENOMIC DNA]</scope>
    <source>
        <strain evidence="4">IAEA</strain>
    </source>
</reference>
<feature type="transmembrane region" description="Helical" evidence="2">
    <location>
        <begin position="219"/>
        <end position="245"/>
    </location>
</feature>
<dbReference type="Proteomes" id="UP000092445">
    <property type="component" value="Unassembled WGS sequence"/>
</dbReference>
<protein>
    <submittedName>
        <fullName evidence="3">Uncharacterized protein</fullName>
    </submittedName>
</protein>
<feature type="compositionally biased region" description="Low complexity" evidence="1">
    <location>
        <begin position="178"/>
        <end position="189"/>
    </location>
</feature>
<dbReference type="EnsemblMetazoa" id="GPAI023585-RA">
    <property type="protein sequence ID" value="GPAI023585-PA"/>
    <property type="gene ID" value="GPAI023585"/>
</dbReference>
<sequence length="246" mass="27819">MLPGYYTRVQGVSHNMYDNVMKYIMNFNNNFSPGNILCLKPLSGVRYSSVRQYWLRISGKPDISILYDSSDQCPTSSSGKWAQFYRSMVPLAPGSFHNTASWHYRLPPELNHDQFSNPSYWNSPFERLLPNLKDIPHEILIVDNMVAHRVQNCVEEANLQLDVRKRSKYSNPVKSTQPSSLTEPSSCSSSISLSIESCGKSNIREVSRDNDYQPKPIDLLSAIGALFVFMYACYAGCCLASCFLIA</sequence>
<evidence type="ECO:0000313" key="3">
    <source>
        <dbReference type="EnsemblMetazoa" id="GPAI023585-PA"/>
    </source>
</evidence>
<dbReference type="VEuPathDB" id="VectorBase:GPAI023585"/>
<accession>A0A1A9ZSG6</accession>
<keyword evidence="2" id="KW-1133">Transmembrane helix</keyword>
<dbReference type="AlphaFoldDB" id="A0A1A9ZSG6"/>
<evidence type="ECO:0000256" key="2">
    <source>
        <dbReference type="SAM" id="Phobius"/>
    </source>
</evidence>
<keyword evidence="2" id="KW-0472">Membrane</keyword>
<evidence type="ECO:0000256" key="1">
    <source>
        <dbReference type="SAM" id="MobiDB-lite"/>
    </source>
</evidence>
<name>A0A1A9ZSG6_GLOPL</name>
<keyword evidence="2" id="KW-0812">Transmembrane</keyword>
<feature type="region of interest" description="Disordered" evidence="1">
    <location>
        <begin position="170"/>
        <end position="189"/>
    </location>
</feature>
<reference evidence="3" key="2">
    <citation type="submission" date="2020-05" db="UniProtKB">
        <authorList>
            <consortium name="EnsemblMetazoa"/>
        </authorList>
    </citation>
    <scope>IDENTIFICATION</scope>
    <source>
        <strain evidence="3">IAEA</strain>
    </source>
</reference>